<accession>A0A1I4IMK3</accession>
<reference evidence="1 2" key="1">
    <citation type="submission" date="2016-10" db="EMBL/GenBank/DDBJ databases">
        <authorList>
            <person name="de Groot N.N."/>
        </authorList>
    </citation>
    <scope>NUCLEOTIDE SEQUENCE [LARGE SCALE GENOMIC DNA]</scope>
    <source>
        <strain evidence="1 2">DSM 16199</strain>
    </source>
</reference>
<dbReference type="EMBL" id="FOTF01000027">
    <property type="protein sequence ID" value="SFL55223.1"/>
    <property type="molecule type" value="Genomic_DNA"/>
</dbReference>
<gene>
    <name evidence="1" type="ORF">SAMN04488004_12729</name>
</gene>
<dbReference type="AlphaFoldDB" id="A0A1I4IMK3"/>
<organism evidence="1 2">
    <name type="scientific">Loktanella salsilacus</name>
    <dbReference type="NCBI Taxonomy" id="195913"/>
    <lineage>
        <taxon>Bacteria</taxon>
        <taxon>Pseudomonadati</taxon>
        <taxon>Pseudomonadota</taxon>
        <taxon>Alphaproteobacteria</taxon>
        <taxon>Rhodobacterales</taxon>
        <taxon>Roseobacteraceae</taxon>
        <taxon>Loktanella</taxon>
    </lineage>
</organism>
<proteinExistence type="predicted"/>
<name>A0A1I4IMK3_9RHOB</name>
<protein>
    <submittedName>
        <fullName evidence="1">Uncharacterized protein</fullName>
    </submittedName>
</protein>
<dbReference type="OrthoDB" id="5513193at2"/>
<evidence type="ECO:0000313" key="2">
    <source>
        <dbReference type="Proteomes" id="UP000199550"/>
    </source>
</evidence>
<dbReference type="Proteomes" id="UP000199550">
    <property type="component" value="Unassembled WGS sequence"/>
</dbReference>
<dbReference type="STRING" id="195913.SAMN04488004_12729"/>
<keyword evidence="2" id="KW-1185">Reference proteome</keyword>
<sequence>MPFPTIPGERLTAFRDRTLLAYSFASGGRGRNDIANLTFEMIEDMPAVMPGTQGVDQMLAAANIPLMRISLWRSKTIDDEADIYVYRTGEVDLQLNKLTMPSEISSRPIFPSAHRWGNIAAQAWIMVASI</sequence>
<dbReference type="RefSeq" id="WP_090191408.1">
    <property type="nucleotide sequence ID" value="NZ_FOTF01000027.1"/>
</dbReference>
<evidence type="ECO:0000313" key="1">
    <source>
        <dbReference type="EMBL" id="SFL55223.1"/>
    </source>
</evidence>